<dbReference type="InterPro" id="IPR026281">
    <property type="entry name" value="HTH_RamB"/>
</dbReference>
<dbReference type="RefSeq" id="WP_167303891.1">
    <property type="nucleotide sequence ID" value="NZ_JAASQR010000003.1"/>
</dbReference>
<gene>
    <name evidence="6" type="ORF">FHS54_002273</name>
</gene>
<dbReference type="InterPro" id="IPR010982">
    <property type="entry name" value="Lambda_DNA-bd_dom_sf"/>
</dbReference>
<organism evidence="6 7">
    <name type="scientific">Sphingobium vermicomposti</name>
    <dbReference type="NCBI Taxonomy" id="529005"/>
    <lineage>
        <taxon>Bacteria</taxon>
        <taxon>Pseudomonadati</taxon>
        <taxon>Pseudomonadota</taxon>
        <taxon>Alphaproteobacteria</taxon>
        <taxon>Sphingomonadales</taxon>
        <taxon>Sphingomonadaceae</taxon>
        <taxon>Sphingobium</taxon>
    </lineage>
</organism>
<dbReference type="PIRSF" id="PIRSF019251">
    <property type="entry name" value="Rv0465c"/>
    <property type="match status" value="1"/>
</dbReference>
<protein>
    <recommendedName>
        <fullName evidence="5">HTH cro/C1-type domain-containing protein</fullName>
    </recommendedName>
</protein>
<dbReference type="Gene3D" id="1.10.260.40">
    <property type="entry name" value="lambda repressor-like DNA-binding domains"/>
    <property type="match status" value="1"/>
</dbReference>
<dbReference type="PROSITE" id="PS50943">
    <property type="entry name" value="HTH_CROC1"/>
    <property type="match status" value="1"/>
</dbReference>
<dbReference type="Pfam" id="PF01381">
    <property type="entry name" value="HTH_3"/>
    <property type="match status" value="1"/>
</dbReference>
<dbReference type="InterPro" id="IPR018653">
    <property type="entry name" value="ScfR_C"/>
</dbReference>
<accession>A0A846MAZ1</accession>
<dbReference type="GO" id="GO:0003700">
    <property type="term" value="F:DNA-binding transcription factor activity"/>
    <property type="evidence" value="ECO:0007669"/>
    <property type="project" value="TreeGrafter"/>
</dbReference>
<keyword evidence="3" id="KW-0238">DNA-binding</keyword>
<dbReference type="Pfam" id="PF06114">
    <property type="entry name" value="Peptidase_M78"/>
    <property type="match status" value="1"/>
</dbReference>
<evidence type="ECO:0000256" key="2">
    <source>
        <dbReference type="ARBA" id="ARBA00023015"/>
    </source>
</evidence>
<dbReference type="Proteomes" id="UP000576821">
    <property type="component" value="Unassembled WGS sequence"/>
</dbReference>
<dbReference type="InterPro" id="IPR010359">
    <property type="entry name" value="IrrE_HExxH"/>
</dbReference>
<reference evidence="6 7" key="1">
    <citation type="submission" date="2020-03" db="EMBL/GenBank/DDBJ databases">
        <title>Genomic Encyclopedia of Type Strains, Phase IV (KMG-IV): sequencing the most valuable type-strain genomes for metagenomic binning, comparative biology and taxonomic classification.</title>
        <authorList>
            <person name="Goeker M."/>
        </authorList>
    </citation>
    <scope>NUCLEOTIDE SEQUENCE [LARGE SCALE GENOMIC DNA]</scope>
    <source>
        <strain evidence="6 7">DSM 21299</strain>
    </source>
</reference>
<keyword evidence="7" id="KW-1185">Reference proteome</keyword>
<name>A0A846MAZ1_9SPHN</name>
<dbReference type="CDD" id="cd00093">
    <property type="entry name" value="HTH_XRE"/>
    <property type="match status" value="1"/>
</dbReference>
<evidence type="ECO:0000259" key="5">
    <source>
        <dbReference type="PROSITE" id="PS50943"/>
    </source>
</evidence>
<evidence type="ECO:0000256" key="3">
    <source>
        <dbReference type="ARBA" id="ARBA00023125"/>
    </source>
</evidence>
<dbReference type="SMART" id="SM00530">
    <property type="entry name" value="HTH_XRE"/>
    <property type="match status" value="1"/>
</dbReference>
<dbReference type="InterPro" id="IPR001387">
    <property type="entry name" value="Cro/C1-type_HTH"/>
</dbReference>
<evidence type="ECO:0000313" key="6">
    <source>
        <dbReference type="EMBL" id="NIJ17284.1"/>
    </source>
</evidence>
<comment type="similarity">
    <text evidence="1">Belongs to the short-chain fatty acyl-CoA assimilation regulator (ScfR) family.</text>
</comment>
<evidence type="ECO:0000256" key="4">
    <source>
        <dbReference type="ARBA" id="ARBA00023163"/>
    </source>
</evidence>
<dbReference type="Pfam" id="PF09856">
    <property type="entry name" value="ScfRs"/>
    <property type="match status" value="1"/>
</dbReference>
<dbReference type="InterPro" id="IPR050807">
    <property type="entry name" value="TransReg_Diox_bact_type"/>
</dbReference>
<dbReference type="PANTHER" id="PTHR46797:SF23">
    <property type="entry name" value="HTH-TYPE TRANSCRIPTIONAL REGULATOR SUTR"/>
    <property type="match status" value="1"/>
</dbReference>
<proteinExistence type="inferred from homology"/>
<keyword evidence="2" id="KW-0805">Transcription regulation</keyword>
<evidence type="ECO:0000313" key="7">
    <source>
        <dbReference type="Proteomes" id="UP000576821"/>
    </source>
</evidence>
<dbReference type="PANTHER" id="PTHR46797">
    <property type="entry name" value="HTH-TYPE TRANSCRIPTIONAL REGULATOR"/>
    <property type="match status" value="1"/>
</dbReference>
<dbReference type="AlphaFoldDB" id="A0A846MAZ1"/>
<keyword evidence="4" id="KW-0804">Transcription</keyword>
<comment type="caution">
    <text evidence="6">The sequence shown here is derived from an EMBL/GenBank/DDBJ whole genome shotgun (WGS) entry which is preliminary data.</text>
</comment>
<feature type="domain" description="HTH cro/C1-type" evidence="5">
    <location>
        <begin position="13"/>
        <end position="67"/>
    </location>
</feature>
<dbReference type="EMBL" id="JAASQR010000003">
    <property type="protein sequence ID" value="NIJ17284.1"/>
    <property type="molecule type" value="Genomic_DNA"/>
</dbReference>
<dbReference type="GO" id="GO:0003677">
    <property type="term" value="F:DNA binding"/>
    <property type="evidence" value="ECO:0007669"/>
    <property type="project" value="UniProtKB-KW"/>
</dbReference>
<dbReference type="SUPFAM" id="SSF47413">
    <property type="entry name" value="lambda repressor-like DNA-binding domains"/>
    <property type="match status" value="1"/>
</dbReference>
<sequence length="466" mass="51280">MAKDRPVYMGPRLRRLRRELGLTQSDMAADLEISASYVALLERNQRPLTADMLLRLARTYRMDMSELAGDGGAEQTARLQAVLKEAMFADIDLPALAMQDVAVNYPGFTEALLRLHTAYREEQLTLADRGTGGTGDATDTPDPVAETRRFISARRNSFPLLDDAGERLAAEIDQAGGMAGWLKARHGLRIRRLPSDVMAGSMRRLDRHRDAVLIDDALDEAGSGFQLALQITYLDMRNDIDALLKDGQFISDSGRRLARRALASYGAAAIRLPYAAFAKAVEARRYDVEALARQFGASFEQVAHRLTSLQKPGQERIPFFFLRVDPAGNVSKLLDGAGFPFARHGGSCPLWSVHQLFGRPRQVVTQWLELPDGQRFFSIARTVTAGGGGWGAPRVERAVALLCAAEHAHRLAYTQGVTPSEPTPVGITCRLCHRSQCLARSAPPIGRDMLPEDYRRGHAPFGFADG</sequence>
<evidence type="ECO:0000256" key="1">
    <source>
        <dbReference type="ARBA" id="ARBA00007227"/>
    </source>
</evidence>
<dbReference type="GO" id="GO:0005829">
    <property type="term" value="C:cytosol"/>
    <property type="evidence" value="ECO:0007669"/>
    <property type="project" value="TreeGrafter"/>
</dbReference>